<dbReference type="InterPro" id="IPR050249">
    <property type="entry name" value="Pseudomonas-type_ThrB"/>
</dbReference>
<feature type="domain" description="Aminoglycoside phosphotransferase" evidence="1">
    <location>
        <begin position="26"/>
        <end position="267"/>
    </location>
</feature>
<evidence type="ECO:0000313" key="2">
    <source>
        <dbReference type="EMBL" id="MFC7336442.1"/>
    </source>
</evidence>
<dbReference type="SUPFAM" id="SSF56112">
    <property type="entry name" value="Protein kinase-like (PK-like)"/>
    <property type="match status" value="1"/>
</dbReference>
<dbReference type="EMBL" id="JBHTBS010000002">
    <property type="protein sequence ID" value="MFC7336442.1"/>
    <property type="molecule type" value="Genomic_DNA"/>
</dbReference>
<dbReference type="PANTHER" id="PTHR21064:SF5">
    <property type="entry name" value="SLR1880 PROTEIN"/>
    <property type="match status" value="1"/>
</dbReference>
<keyword evidence="3" id="KW-1185">Reference proteome</keyword>
<dbReference type="InterPro" id="IPR002575">
    <property type="entry name" value="Aminoglycoside_PTrfase"/>
</dbReference>
<dbReference type="Pfam" id="PF01636">
    <property type="entry name" value="APH"/>
    <property type="match status" value="1"/>
</dbReference>
<gene>
    <name evidence="2" type="ORF">ACFQY0_04570</name>
</gene>
<dbReference type="Gene3D" id="3.90.1200.10">
    <property type="match status" value="1"/>
</dbReference>
<dbReference type="InterPro" id="IPR011009">
    <property type="entry name" value="Kinase-like_dom_sf"/>
</dbReference>
<sequence>MSSLIGLEAVTGIALKFAIEGKLTSAEEIETGHINSTWKVGFETEDGEVRRFILQRINASVFKDPMGVMRNVERVTRHINERVMRKKEDVSGQTLALYPGRDGRFWVPDEADGIWRCYNFIEGCRTYDVVENEGQAYQAARAFGAFQDLVSDLSPELLVETIPGFHDTRSRYEHLMAVVEENACGRVAEVGEELAFIREREGEVDRVLNLLGRGDIPLRITHNDTKINNVMIDEASDEAVCVIDLDTVMPGSVLYDFGDLVRTAVSPAEEDETELSKIVVRMPIFEALVDGYLSSAGGFLNDSEVTNLAFSAKLITLEVAMRFLTDHLEGDRYFKIHHAGHNLERCRAQLRLVAELEGKMGEMEACVLDRVKTLSCGARDSDG</sequence>
<organism evidence="2 3">
    <name type="scientific">Haloferula chungangensis</name>
    <dbReference type="NCBI Taxonomy" id="1048331"/>
    <lineage>
        <taxon>Bacteria</taxon>
        <taxon>Pseudomonadati</taxon>
        <taxon>Verrucomicrobiota</taxon>
        <taxon>Verrucomicrobiia</taxon>
        <taxon>Verrucomicrobiales</taxon>
        <taxon>Verrucomicrobiaceae</taxon>
        <taxon>Haloferula</taxon>
    </lineage>
</organism>
<accession>A0ABW2L283</accession>
<dbReference type="RefSeq" id="WP_379709650.1">
    <property type="nucleotide sequence ID" value="NZ_JBHTBS010000002.1"/>
</dbReference>
<dbReference type="Proteomes" id="UP001596472">
    <property type="component" value="Unassembled WGS sequence"/>
</dbReference>
<dbReference type="PANTHER" id="PTHR21064">
    <property type="entry name" value="AMINOGLYCOSIDE PHOSPHOTRANSFERASE DOMAIN-CONTAINING PROTEIN-RELATED"/>
    <property type="match status" value="1"/>
</dbReference>
<proteinExistence type="predicted"/>
<name>A0ABW2L283_9BACT</name>
<evidence type="ECO:0000313" key="3">
    <source>
        <dbReference type="Proteomes" id="UP001596472"/>
    </source>
</evidence>
<reference evidence="3" key="1">
    <citation type="journal article" date="2019" name="Int. J. Syst. Evol. Microbiol.">
        <title>The Global Catalogue of Microorganisms (GCM) 10K type strain sequencing project: providing services to taxonomists for standard genome sequencing and annotation.</title>
        <authorList>
            <consortium name="The Broad Institute Genomics Platform"/>
            <consortium name="The Broad Institute Genome Sequencing Center for Infectious Disease"/>
            <person name="Wu L."/>
            <person name="Ma J."/>
        </authorList>
    </citation>
    <scope>NUCLEOTIDE SEQUENCE [LARGE SCALE GENOMIC DNA]</scope>
    <source>
        <strain evidence="3">CGMCC 4.1467</strain>
    </source>
</reference>
<evidence type="ECO:0000259" key="1">
    <source>
        <dbReference type="Pfam" id="PF01636"/>
    </source>
</evidence>
<comment type="caution">
    <text evidence="2">The sequence shown here is derived from an EMBL/GenBank/DDBJ whole genome shotgun (WGS) entry which is preliminary data.</text>
</comment>
<protein>
    <submittedName>
        <fullName evidence="2">Phosphotransferase enzyme family protein</fullName>
    </submittedName>
</protein>